<dbReference type="EMBL" id="JAFIQS020000005">
    <property type="protein sequence ID" value="KAH9481535.1"/>
    <property type="molecule type" value="Genomic_DNA"/>
</dbReference>
<comment type="caution">
    <text evidence="1">The sequence shown here is derived from an EMBL/GenBank/DDBJ whole genome shotgun (WGS) entry which is preliminary data.</text>
</comment>
<sequence>MSASLTDLAIPQSILDTDLYKLTMQQAVLHHFPDTEGTYRFTNRNKGVLFSRQCIERFRTAVSHFTILFLTHTEREWLARTCPYLTPEYLSYLSSYRFKPEQVKIKYTPVTSDNLKGTVDIDVSGPWVETILWEVPLMACLSECYFQEVDTDWNYDNQDELAYSKGKTLLENNCAFSEFGTRRRRSFQTQVIVIEGLLRASKDLPGSGKFTGTSNVHLAHLYGLSPIGTIAHEWFMGVGALKGYEHANTKALRLWEEVYAGGQAPLISLTDTFTTESFIKDMLADPELAQRWACLRQDSGDPFAFGPRVQKMYRALGIPTNSRGLIYSDALTIDKCVDLKKASDELDFGYVSFGIGTFLTNDFRSPTTGEKSKALNIVIKLSSVAGKPCVKLSDDLNKTTGDLETVNLVKKIYDFCIFPPSHSKFDSTFHLILQRHTSEALYSTIMADVRALLKAKRQEARITHPYAAYNSSGQLKCTVCSTTIKHASAWEGHLGSKAHRTNIIRLREEEKRQQQAREQEQLPHREESHSPEPTRKRKPDDDESQSSNGSVEKKRKVEEPSKPPQASSSSFPQDFFSDPSRGPVPLSYSDDEDEEEEPASDKPAPAAAPASGVDEEYERFQRELLSSAVDPTEAYSRATIAAEPVLAPTQIQGFPPTTVDQAPEEPPQLTEEEIRQKREQEERELIMDKLLAEERAQEDADTRVQLMKTKLENLRRKREAAKANKQKDSR</sequence>
<proteinExistence type="predicted"/>
<name>A0ACB8H2W0_PSICU</name>
<keyword evidence="1" id="KW-0808">Transferase</keyword>
<gene>
    <name evidence="1" type="ORF">JR316_0006062</name>
</gene>
<keyword evidence="1" id="KW-0328">Glycosyltransferase</keyword>
<evidence type="ECO:0000313" key="1">
    <source>
        <dbReference type="EMBL" id="KAH9481535.1"/>
    </source>
</evidence>
<protein>
    <submittedName>
        <fullName evidence="1">Nicotinate phosphoribosyltransferase</fullName>
    </submittedName>
</protein>
<accession>A0ACB8H2W0</accession>
<evidence type="ECO:0000313" key="2">
    <source>
        <dbReference type="Proteomes" id="UP000664032"/>
    </source>
</evidence>
<keyword evidence="2" id="KW-1185">Reference proteome</keyword>
<reference evidence="1" key="1">
    <citation type="submission" date="2021-10" db="EMBL/GenBank/DDBJ databases">
        <title>Psilocybe cubensis genome.</title>
        <authorList>
            <person name="Mckernan K.J."/>
            <person name="Crawford S."/>
            <person name="Trippe A."/>
            <person name="Kane L.T."/>
            <person name="Mclaughlin S."/>
        </authorList>
    </citation>
    <scope>NUCLEOTIDE SEQUENCE</scope>
    <source>
        <strain evidence="1">MGC-MH-2018</strain>
    </source>
</reference>
<dbReference type="Proteomes" id="UP000664032">
    <property type="component" value="Unassembled WGS sequence"/>
</dbReference>
<organism evidence="1 2">
    <name type="scientific">Psilocybe cubensis</name>
    <name type="common">Psychedelic mushroom</name>
    <name type="synonym">Stropharia cubensis</name>
    <dbReference type="NCBI Taxonomy" id="181762"/>
    <lineage>
        <taxon>Eukaryota</taxon>
        <taxon>Fungi</taxon>
        <taxon>Dikarya</taxon>
        <taxon>Basidiomycota</taxon>
        <taxon>Agaricomycotina</taxon>
        <taxon>Agaricomycetes</taxon>
        <taxon>Agaricomycetidae</taxon>
        <taxon>Agaricales</taxon>
        <taxon>Agaricineae</taxon>
        <taxon>Strophariaceae</taxon>
        <taxon>Psilocybe</taxon>
    </lineage>
</organism>